<evidence type="ECO:0000256" key="2">
    <source>
        <dbReference type="ARBA" id="ARBA00005061"/>
    </source>
</evidence>
<evidence type="ECO:0000256" key="6">
    <source>
        <dbReference type="ARBA" id="ARBA00022723"/>
    </source>
</evidence>
<evidence type="ECO:0000256" key="10">
    <source>
        <dbReference type="ARBA" id="ARBA00048807"/>
    </source>
</evidence>
<keyword evidence="8" id="KW-0456">Lyase</keyword>
<dbReference type="EC" id="4.1.2.50" evidence="4"/>
<comment type="cofactor">
    <cofactor evidence="1">
        <name>Zn(2+)</name>
        <dbReference type="ChEBI" id="CHEBI:29105"/>
    </cofactor>
</comment>
<dbReference type="OrthoDB" id="5820615at2"/>
<organism evidence="11 12">
    <name type="scientific">Neptunomonas concharum</name>
    <dbReference type="NCBI Taxonomy" id="1031538"/>
    <lineage>
        <taxon>Bacteria</taxon>
        <taxon>Pseudomonadati</taxon>
        <taxon>Pseudomonadota</taxon>
        <taxon>Gammaproteobacteria</taxon>
        <taxon>Oceanospirillales</taxon>
        <taxon>Oceanospirillaceae</taxon>
        <taxon>Neptunomonas</taxon>
    </lineage>
</organism>
<dbReference type="SUPFAM" id="SSF55620">
    <property type="entry name" value="Tetrahydrobiopterin biosynthesis enzymes-like"/>
    <property type="match status" value="2"/>
</dbReference>
<keyword evidence="6" id="KW-0479">Metal-binding</keyword>
<evidence type="ECO:0000256" key="5">
    <source>
        <dbReference type="ARBA" id="ARBA00018141"/>
    </source>
</evidence>
<keyword evidence="7" id="KW-0862">Zinc</keyword>
<comment type="catalytic activity">
    <reaction evidence="10">
        <text>7,8-dihydroneopterin 3'-triphosphate + H2O = 6-carboxy-5,6,7,8-tetrahydropterin + triphosphate + acetaldehyde + 2 H(+)</text>
        <dbReference type="Rhea" id="RHEA:27966"/>
        <dbReference type="ChEBI" id="CHEBI:15343"/>
        <dbReference type="ChEBI" id="CHEBI:15377"/>
        <dbReference type="ChEBI" id="CHEBI:15378"/>
        <dbReference type="ChEBI" id="CHEBI:18036"/>
        <dbReference type="ChEBI" id="CHEBI:58462"/>
        <dbReference type="ChEBI" id="CHEBI:61032"/>
        <dbReference type="EC" id="4.1.2.50"/>
    </reaction>
</comment>
<dbReference type="KEGG" id="ncu:F0U83_15190"/>
<evidence type="ECO:0000313" key="12">
    <source>
        <dbReference type="Proteomes" id="UP000324760"/>
    </source>
</evidence>
<dbReference type="InterPro" id="IPR038418">
    <property type="entry name" value="6-PTP_synth/QueD_sf"/>
</dbReference>
<evidence type="ECO:0000256" key="7">
    <source>
        <dbReference type="ARBA" id="ARBA00022833"/>
    </source>
</evidence>
<evidence type="ECO:0000256" key="3">
    <source>
        <dbReference type="ARBA" id="ARBA00008900"/>
    </source>
</evidence>
<comment type="pathway">
    <text evidence="2">Purine metabolism; 7-cyano-7-deazaguanine biosynthesis.</text>
</comment>
<evidence type="ECO:0000256" key="1">
    <source>
        <dbReference type="ARBA" id="ARBA00001947"/>
    </source>
</evidence>
<dbReference type="PANTHER" id="PTHR12589">
    <property type="entry name" value="PYRUVOYL TETRAHYDROBIOPTERIN SYNTHASE"/>
    <property type="match status" value="1"/>
</dbReference>
<dbReference type="EMBL" id="CP043869">
    <property type="protein sequence ID" value="QEQ97950.1"/>
    <property type="molecule type" value="Genomic_DNA"/>
</dbReference>
<gene>
    <name evidence="11" type="ORF">F0U83_15190</name>
</gene>
<dbReference type="AlphaFoldDB" id="A0A5P1RE79"/>
<accession>A0A5P1RE79</accession>
<dbReference type="UniPathway" id="UPA00391"/>
<protein>
    <recommendedName>
        <fullName evidence="5">6-carboxy-5,6,7,8-tetrahydropterin synthase</fullName>
        <ecNumber evidence="4">4.1.2.50</ecNumber>
    </recommendedName>
    <alternativeName>
        <fullName evidence="9">Queuosine biosynthesis protein QueD</fullName>
    </alternativeName>
</protein>
<dbReference type="Gene3D" id="3.30.479.10">
    <property type="entry name" value="6-pyruvoyl tetrahydropterin synthase/QueD"/>
    <property type="match status" value="2"/>
</dbReference>
<sequence>MKLFVNNLTNVDFSYLHTERGLMGESWLLQLELDGALNEQGMVCDFGIVKRLARDWMDDTIDHALLVPALAPGVTITQSAGMTEVVWTYADGQILTCRSPSAAIVAVDAQEITEASLAAWCEARLISLFPSEVKGMSLHFVPEEIDGAFYHYSHGLHQHEGNCQRIAHGHRSRIEILVNGERDSELEALWAQRWKDIYIGTQSHRMESPEGTNSYAYKAPQGDFSLSLPSAYCYDIDTESTVEQIARHLAARIKQVRPLDTIEVRAYEGIGKGAISRG</sequence>
<name>A0A5P1RE79_9GAMM</name>
<evidence type="ECO:0000256" key="9">
    <source>
        <dbReference type="ARBA" id="ARBA00031449"/>
    </source>
</evidence>
<evidence type="ECO:0000256" key="4">
    <source>
        <dbReference type="ARBA" id="ARBA00012982"/>
    </source>
</evidence>
<dbReference type="GO" id="GO:0046872">
    <property type="term" value="F:metal ion binding"/>
    <property type="evidence" value="ECO:0007669"/>
    <property type="project" value="UniProtKB-KW"/>
</dbReference>
<dbReference type="InterPro" id="IPR007115">
    <property type="entry name" value="6-PTP_synth/QueD"/>
</dbReference>
<reference evidence="11 12" key="1">
    <citation type="journal article" date="2019" name="Biochem. Eng. J.">
        <title>Metabolic engineering of the marine bacteria Neptunomonas concharum for the production of acetoin and meso-2,3-butanediol from acetate.</title>
        <authorList>
            <person name="Li W."/>
            <person name="Pu N."/>
            <person name="Liu C.-X."/>
            <person name="Yuan Q.-P."/>
            <person name="Li Z.-J."/>
        </authorList>
    </citation>
    <scope>NUCLEOTIDE SEQUENCE [LARGE SCALE GENOMIC DNA]</scope>
    <source>
        <strain evidence="11 12">JCM17730</strain>
    </source>
</reference>
<comment type="similarity">
    <text evidence="3">Belongs to the PTPS family. QueD subfamily.</text>
</comment>
<proteinExistence type="inferred from homology"/>
<evidence type="ECO:0000256" key="8">
    <source>
        <dbReference type="ARBA" id="ARBA00023239"/>
    </source>
</evidence>
<dbReference type="GO" id="GO:0070497">
    <property type="term" value="F:6-carboxytetrahydropterin synthase activity"/>
    <property type="evidence" value="ECO:0007669"/>
    <property type="project" value="UniProtKB-EC"/>
</dbReference>
<dbReference type="RefSeq" id="WP_138989072.1">
    <property type="nucleotide sequence ID" value="NZ_CP043869.1"/>
</dbReference>
<dbReference type="PANTHER" id="PTHR12589:SF7">
    <property type="entry name" value="6-PYRUVOYL TETRAHYDROBIOPTERIN SYNTHASE"/>
    <property type="match status" value="1"/>
</dbReference>
<keyword evidence="12" id="KW-1185">Reference proteome</keyword>
<dbReference type="Proteomes" id="UP000324760">
    <property type="component" value="Chromosome"/>
</dbReference>
<evidence type="ECO:0000313" key="11">
    <source>
        <dbReference type="EMBL" id="QEQ97950.1"/>
    </source>
</evidence>
<dbReference type="Pfam" id="PF01242">
    <property type="entry name" value="PTPS"/>
    <property type="match status" value="2"/>
</dbReference>